<feature type="transmembrane region" description="Helical" evidence="13">
    <location>
        <begin position="33"/>
        <end position="54"/>
    </location>
</feature>
<sequence>MAESSTEEKTEKPSSQKLRQARKDGQIARSKDMGLASTLLVSFIVVSNSFPLYASFIRECFITIHSYGIHVNEPGILAHFLKHNLLIMLKFIVTLIPIPVSAILASMVPGGFVLMPQKLIPDFSKINPISGFGRFFSAEHLVETGKMVLKALVVLLLIWLSVRSNFVAFLRLQDMSFQHAVGQGLSMYHSIMLNFVILFVFFAIVDVPLAKKMFTKKLKMTKQEVKEEHKNQEGKPEVKAKIRRLQRQMAMGQIRKVVPNADVVVTNPTHFAVALKYDQDRAQAPFVVAKGTDEVALFIRQVANENDIEVVEFPRLARSVYYTTQVNQQVPFQLYRAIAHVLTYVLQLKHWRAGSQPRPQLNRYITIPKEVLKTDDDQK</sequence>
<evidence type="ECO:0000256" key="3">
    <source>
        <dbReference type="ARBA" id="ARBA00021622"/>
    </source>
</evidence>
<gene>
    <name evidence="13" type="primary">flhB</name>
    <name evidence="15" type="ORF">EC847_11521</name>
</gene>
<evidence type="ECO:0000256" key="8">
    <source>
        <dbReference type="ARBA" id="ARBA00022927"/>
    </source>
</evidence>
<keyword evidence="5 13" id="KW-1003">Cell membrane</keyword>
<dbReference type="PANTHER" id="PTHR30531:SF12">
    <property type="entry name" value="FLAGELLAR BIOSYNTHETIC PROTEIN FLHB"/>
    <property type="match status" value="1"/>
</dbReference>
<dbReference type="FunFam" id="3.40.1690.10:FF:000001">
    <property type="entry name" value="Flagellar biosynthetic protein FlhB"/>
    <property type="match status" value="1"/>
</dbReference>
<evidence type="ECO:0000313" key="15">
    <source>
        <dbReference type="EMBL" id="TDN53593.1"/>
    </source>
</evidence>
<keyword evidence="11 13" id="KW-1006">Bacterial flagellum protein export</keyword>
<dbReference type="Gene3D" id="6.10.250.2080">
    <property type="match status" value="1"/>
</dbReference>
<protein>
    <recommendedName>
        <fullName evidence="3 13">Flagellar biosynthetic protein FlhB</fullName>
    </recommendedName>
</protein>
<dbReference type="Pfam" id="PF01312">
    <property type="entry name" value="Bac_export_2"/>
    <property type="match status" value="1"/>
</dbReference>
<evidence type="ECO:0000313" key="16">
    <source>
        <dbReference type="Proteomes" id="UP000295530"/>
    </source>
</evidence>
<keyword evidence="9 13" id="KW-1133">Transmembrane helix</keyword>
<feature type="transmembrane region" description="Helical" evidence="13">
    <location>
        <begin position="91"/>
        <end position="115"/>
    </location>
</feature>
<comment type="function">
    <text evidence="12 13">Required for formation of the rod structure in the basal body of the flagellar apparatus. Together with FliI and FliH, may constitute the export apparatus of flagellin.</text>
</comment>
<dbReference type="RefSeq" id="WP_125355375.1">
    <property type="nucleotide sequence ID" value="NZ_CP054058.1"/>
</dbReference>
<reference evidence="15 16" key="1">
    <citation type="submission" date="2019-03" db="EMBL/GenBank/DDBJ databases">
        <title>Genomic analyses of the natural microbiome of Caenorhabditis elegans.</title>
        <authorList>
            <person name="Samuel B."/>
        </authorList>
    </citation>
    <scope>NUCLEOTIDE SEQUENCE [LARGE SCALE GENOMIC DNA]</scope>
    <source>
        <strain evidence="15 16">BIGb0156</strain>
    </source>
</reference>
<evidence type="ECO:0000256" key="6">
    <source>
        <dbReference type="ARBA" id="ARBA00022692"/>
    </source>
</evidence>
<evidence type="ECO:0000256" key="1">
    <source>
        <dbReference type="ARBA" id="ARBA00004651"/>
    </source>
</evidence>
<keyword evidence="16" id="KW-1185">Reference proteome</keyword>
<evidence type="ECO:0000256" key="4">
    <source>
        <dbReference type="ARBA" id="ARBA00022448"/>
    </source>
</evidence>
<evidence type="ECO:0000256" key="9">
    <source>
        <dbReference type="ARBA" id="ARBA00022989"/>
    </source>
</evidence>
<dbReference type="OrthoDB" id="9807950at2"/>
<feature type="transmembrane region" description="Helical" evidence="13">
    <location>
        <begin position="191"/>
        <end position="210"/>
    </location>
</feature>
<evidence type="ECO:0000256" key="2">
    <source>
        <dbReference type="ARBA" id="ARBA00010690"/>
    </source>
</evidence>
<dbReference type="GO" id="GO:0044780">
    <property type="term" value="P:bacterial-type flagellum assembly"/>
    <property type="evidence" value="ECO:0007669"/>
    <property type="project" value="InterPro"/>
</dbReference>
<keyword evidence="6 13" id="KW-0812">Transmembrane</keyword>
<accession>A0A4R6E6Q4</accession>
<keyword evidence="8 13" id="KW-0653">Protein transport</keyword>
<proteinExistence type="inferred from homology"/>
<keyword evidence="7 13" id="KW-1005">Bacterial flagellum biogenesis</keyword>
<dbReference type="NCBIfam" id="TIGR00328">
    <property type="entry name" value="flhB"/>
    <property type="match status" value="1"/>
</dbReference>
<evidence type="ECO:0000256" key="14">
    <source>
        <dbReference type="SAM" id="MobiDB-lite"/>
    </source>
</evidence>
<dbReference type="InterPro" id="IPR006135">
    <property type="entry name" value="T3SS_substrate_exporter"/>
</dbReference>
<organism evidence="15 16">
    <name type="scientific">Scandinavium goeteborgense</name>
    <dbReference type="NCBI Taxonomy" id="1851514"/>
    <lineage>
        <taxon>Bacteria</taxon>
        <taxon>Pseudomonadati</taxon>
        <taxon>Pseudomonadota</taxon>
        <taxon>Gammaproteobacteria</taxon>
        <taxon>Enterobacterales</taxon>
        <taxon>Enterobacteriaceae</taxon>
        <taxon>Scandinavium</taxon>
    </lineage>
</organism>
<feature type="compositionally biased region" description="Basic and acidic residues" evidence="14">
    <location>
        <begin position="1"/>
        <end position="14"/>
    </location>
</feature>
<dbReference type="GO" id="GO:0005886">
    <property type="term" value="C:plasma membrane"/>
    <property type="evidence" value="ECO:0007669"/>
    <property type="project" value="UniProtKB-SubCell"/>
</dbReference>
<evidence type="ECO:0000256" key="10">
    <source>
        <dbReference type="ARBA" id="ARBA00023136"/>
    </source>
</evidence>
<keyword evidence="4 13" id="KW-0813">Transport</keyword>
<dbReference type="SUPFAM" id="SSF160544">
    <property type="entry name" value="EscU C-terminal domain-like"/>
    <property type="match status" value="1"/>
</dbReference>
<dbReference type="EMBL" id="SNVX01000015">
    <property type="protein sequence ID" value="TDN53593.1"/>
    <property type="molecule type" value="Genomic_DNA"/>
</dbReference>
<feature type="region of interest" description="Disordered" evidence="14">
    <location>
        <begin position="1"/>
        <end position="26"/>
    </location>
</feature>
<dbReference type="InterPro" id="IPR029025">
    <property type="entry name" value="T3SS_substrate_exporter_C"/>
</dbReference>
<keyword evidence="10 13" id="KW-0472">Membrane</keyword>
<evidence type="ECO:0000256" key="12">
    <source>
        <dbReference type="ARBA" id="ARBA00025078"/>
    </source>
</evidence>
<name>A0A4R6E6Q4_SCAGO</name>
<evidence type="ECO:0000256" key="13">
    <source>
        <dbReference type="RuleBase" id="RU364091"/>
    </source>
</evidence>
<evidence type="ECO:0000256" key="11">
    <source>
        <dbReference type="ARBA" id="ARBA00023225"/>
    </source>
</evidence>
<evidence type="ECO:0000256" key="5">
    <source>
        <dbReference type="ARBA" id="ARBA00022475"/>
    </source>
</evidence>
<comment type="similarity">
    <text evidence="2 13">Belongs to the type III secretion exporter family.</text>
</comment>
<dbReference type="InterPro" id="IPR006136">
    <property type="entry name" value="FlhB"/>
</dbReference>
<comment type="subcellular location">
    <subcellularLocation>
        <location evidence="1">Cell membrane</location>
        <topology evidence="1">Multi-pass membrane protein</topology>
    </subcellularLocation>
</comment>
<dbReference type="PRINTS" id="PR00950">
    <property type="entry name" value="TYPE3IMSPROT"/>
</dbReference>
<feature type="transmembrane region" description="Helical" evidence="13">
    <location>
        <begin position="151"/>
        <end position="171"/>
    </location>
</feature>
<keyword evidence="15" id="KW-0282">Flagellum</keyword>
<keyword evidence="15" id="KW-0966">Cell projection</keyword>
<dbReference type="Gene3D" id="3.40.1690.10">
    <property type="entry name" value="secretion proteins EscU"/>
    <property type="match status" value="1"/>
</dbReference>
<comment type="caution">
    <text evidence="15">The sequence shown here is derived from an EMBL/GenBank/DDBJ whole genome shotgun (WGS) entry which is preliminary data.</text>
</comment>
<dbReference type="PANTHER" id="PTHR30531">
    <property type="entry name" value="FLAGELLAR BIOSYNTHETIC PROTEIN FLHB"/>
    <property type="match status" value="1"/>
</dbReference>
<evidence type="ECO:0000256" key="7">
    <source>
        <dbReference type="ARBA" id="ARBA00022795"/>
    </source>
</evidence>
<keyword evidence="15" id="KW-0969">Cilium</keyword>
<dbReference type="AlphaFoldDB" id="A0A4R6E6Q4"/>
<dbReference type="GO" id="GO:0009306">
    <property type="term" value="P:protein secretion"/>
    <property type="evidence" value="ECO:0007669"/>
    <property type="project" value="InterPro"/>
</dbReference>
<dbReference type="Proteomes" id="UP000295530">
    <property type="component" value="Unassembled WGS sequence"/>
</dbReference>